<protein>
    <submittedName>
        <fullName evidence="4">SCO family protein</fullName>
    </submittedName>
</protein>
<gene>
    <name evidence="4" type="ORF">ACFFHM_02020</name>
</gene>
<comment type="caution">
    <text evidence="4">The sequence shown here is derived from an EMBL/GenBank/DDBJ whole genome shotgun (WGS) entry which is preliminary data.</text>
</comment>
<evidence type="ECO:0000313" key="4">
    <source>
        <dbReference type="EMBL" id="MFC0469344.1"/>
    </source>
</evidence>
<evidence type="ECO:0000256" key="1">
    <source>
        <dbReference type="ARBA" id="ARBA00010996"/>
    </source>
</evidence>
<name>A0ABV6K7Q2_9BACI</name>
<dbReference type="InterPro" id="IPR003782">
    <property type="entry name" value="SCO1/SenC"/>
</dbReference>
<evidence type="ECO:0000259" key="3">
    <source>
        <dbReference type="PROSITE" id="PS51352"/>
    </source>
</evidence>
<evidence type="ECO:0000313" key="5">
    <source>
        <dbReference type="Proteomes" id="UP001589838"/>
    </source>
</evidence>
<dbReference type="Gene3D" id="3.40.30.10">
    <property type="entry name" value="Glutaredoxin"/>
    <property type="match status" value="1"/>
</dbReference>
<reference evidence="4 5" key="1">
    <citation type="submission" date="2024-09" db="EMBL/GenBank/DDBJ databases">
        <authorList>
            <person name="Sun Q."/>
            <person name="Mori K."/>
        </authorList>
    </citation>
    <scope>NUCLEOTIDE SEQUENCE [LARGE SCALE GENOMIC DNA]</scope>
    <source>
        <strain evidence="4 5">NCAIM B.02610</strain>
    </source>
</reference>
<dbReference type="InterPro" id="IPR013766">
    <property type="entry name" value="Thioredoxin_domain"/>
</dbReference>
<sequence length="198" mass="22611">MRLFIPILLVLFLGGCGWVYQVGSNNSSEFDISEAQMQISEFEFINQDNEPYGSEQLEGEFWMANMIFTYCPSVCPTMTPNMQRLQSAMKEKGLNMSFISFTVDPERDTPNQLKQYGTNVGADLQSWHFLTGYSVDEIAEFSKESFKSIVQNVEDSEDIMHSTSFFLVDPEGNVIRKYDGLQSDQEAIIKDLEETINQ</sequence>
<dbReference type="PANTHER" id="PTHR12151">
    <property type="entry name" value="ELECTRON TRANSPORT PROTIN SCO1/SENC FAMILY MEMBER"/>
    <property type="match status" value="1"/>
</dbReference>
<keyword evidence="5" id="KW-1185">Reference proteome</keyword>
<keyword evidence="2" id="KW-0186">Copper</keyword>
<organism evidence="4 5">
    <name type="scientific">Halalkalibacter kiskunsagensis</name>
    <dbReference type="NCBI Taxonomy" id="1548599"/>
    <lineage>
        <taxon>Bacteria</taxon>
        <taxon>Bacillati</taxon>
        <taxon>Bacillota</taxon>
        <taxon>Bacilli</taxon>
        <taxon>Bacillales</taxon>
        <taxon>Bacillaceae</taxon>
        <taxon>Halalkalibacter</taxon>
    </lineage>
</organism>
<dbReference type="RefSeq" id="WP_335963158.1">
    <property type="nucleotide sequence ID" value="NZ_JAXBLX010000043.1"/>
</dbReference>
<dbReference type="SUPFAM" id="SSF52833">
    <property type="entry name" value="Thioredoxin-like"/>
    <property type="match status" value="1"/>
</dbReference>
<dbReference type="InterPro" id="IPR036249">
    <property type="entry name" value="Thioredoxin-like_sf"/>
</dbReference>
<dbReference type="Proteomes" id="UP001589838">
    <property type="component" value="Unassembled WGS sequence"/>
</dbReference>
<dbReference type="PANTHER" id="PTHR12151:SF25">
    <property type="entry name" value="LINALOOL DEHYDRATASE_ISOMERASE DOMAIN-CONTAINING PROTEIN"/>
    <property type="match status" value="1"/>
</dbReference>
<dbReference type="PROSITE" id="PS51257">
    <property type="entry name" value="PROKAR_LIPOPROTEIN"/>
    <property type="match status" value="1"/>
</dbReference>
<accession>A0ABV6K7Q2</accession>
<comment type="similarity">
    <text evidence="1">Belongs to the SCO1/2 family.</text>
</comment>
<dbReference type="CDD" id="cd02968">
    <property type="entry name" value="SCO"/>
    <property type="match status" value="1"/>
</dbReference>
<dbReference type="PROSITE" id="PS51352">
    <property type="entry name" value="THIOREDOXIN_2"/>
    <property type="match status" value="1"/>
</dbReference>
<proteinExistence type="inferred from homology"/>
<evidence type="ECO:0000256" key="2">
    <source>
        <dbReference type="ARBA" id="ARBA00023008"/>
    </source>
</evidence>
<feature type="domain" description="Thioredoxin" evidence="3">
    <location>
        <begin position="33"/>
        <end position="197"/>
    </location>
</feature>
<dbReference type="Pfam" id="PF02630">
    <property type="entry name" value="SCO1-SenC"/>
    <property type="match status" value="1"/>
</dbReference>
<dbReference type="EMBL" id="JBHLUX010000005">
    <property type="protein sequence ID" value="MFC0469344.1"/>
    <property type="molecule type" value="Genomic_DNA"/>
</dbReference>